<dbReference type="InterPro" id="IPR050109">
    <property type="entry name" value="HTH-type_TetR-like_transc_reg"/>
</dbReference>
<accession>A0A3N0E094</accession>
<evidence type="ECO:0000256" key="1">
    <source>
        <dbReference type="ARBA" id="ARBA00022491"/>
    </source>
</evidence>
<dbReference type="Gene3D" id="1.10.10.60">
    <property type="entry name" value="Homeodomain-like"/>
    <property type="match status" value="1"/>
</dbReference>
<evidence type="ECO:0000256" key="3">
    <source>
        <dbReference type="ARBA" id="ARBA00023125"/>
    </source>
</evidence>
<feature type="domain" description="Tetracycline repressor TetR C-terminal" evidence="5">
    <location>
        <begin position="81"/>
        <end position="217"/>
    </location>
</feature>
<keyword evidence="2" id="KW-0805">Transcription regulation</keyword>
<dbReference type="EMBL" id="RJSG01000001">
    <property type="protein sequence ID" value="RNL81278.1"/>
    <property type="molecule type" value="Genomic_DNA"/>
</dbReference>
<reference evidence="6 7" key="1">
    <citation type="submission" date="2018-11" db="EMBL/GenBank/DDBJ databases">
        <authorList>
            <person name="Li F."/>
        </authorList>
    </citation>
    <scope>NUCLEOTIDE SEQUENCE [LARGE SCALE GENOMIC DNA]</scope>
    <source>
        <strain evidence="6 7">KIS18-7</strain>
    </source>
</reference>
<keyword evidence="1" id="KW-0678">Repressor</keyword>
<dbReference type="Pfam" id="PF02909">
    <property type="entry name" value="TetR_C_1"/>
    <property type="match status" value="1"/>
</dbReference>
<dbReference type="InterPro" id="IPR009057">
    <property type="entry name" value="Homeodomain-like_sf"/>
</dbReference>
<dbReference type="RefSeq" id="WP_123232481.1">
    <property type="nucleotide sequence ID" value="NZ_RJSG01000001.1"/>
</dbReference>
<dbReference type="OrthoDB" id="3291296at2"/>
<dbReference type="AlphaFoldDB" id="A0A3N0E094"/>
<dbReference type="GO" id="GO:0046677">
    <property type="term" value="P:response to antibiotic"/>
    <property type="evidence" value="ECO:0007669"/>
    <property type="project" value="InterPro"/>
</dbReference>
<dbReference type="SUPFAM" id="SSF48498">
    <property type="entry name" value="Tetracyclin repressor-like, C-terminal domain"/>
    <property type="match status" value="1"/>
</dbReference>
<evidence type="ECO:0000256" key="4">
    <source>
        <dbReference type="ARBA" id="ARBA00023163"/>
    </source>
</evidence>
<proteinExistence type="predicted"/>
<dbReference type="PANTHER" id="PTHR30055:SF151">
    <property type="entry name" value="TRANSCRIPTIONAL REGULATORY PROTEIN"/>
    <property type="match status" value="1"/>
</dbReference>
<evidence type="ECO:0000313" key="6">
    <source>
        <dbReference type="EMBL" id="RNL81278.1"/>
    </source>
</evidence>
<gene>
    <name evidence="6" type="ORF">EFL95_02645</name>
</gene>
<organism evidence="6 7">
    <name type="scientific">Nocardioides marmorisolisilvae</name>
    <dbReference type="NCBI Taxonomy" id="1542737"/>
    <lineage>
        <taxon>Bacteria</taxon>
        <taxon>Bacillati</taxon>
        <taxon>Actinomycetota</taxon>
        <taxon>Actinomycetes</taxon>
        <taxon>Propionibacteriales</taxon>
        <taxon>Nocardioidaceae</taxon>
        <taxon>Nocardioides</taxon>
    </lineage>
</organism>
<sequence>MSDQATKPAKPKRGRPQRISREQIVTAALELGTEDLKMSDVAKALDVGPAALYNHVRDRDELLALMAARILDETEYDDFEPGPDATWQDWITSFAHATRTAIVANPQLLQYVRLTSAPTGLRLDRIEHLAAALDEAGFSTMDVQHAVQNVYTLALGEAWQKVLAGDGEDPQFAEFGRGVTERSEDLPHLQEMLDARPDPDVQFQFALEILLAGLERRLG</sequence>
<evidence type="ECO:0000256" key="2">
    <source>
        <dbReference type="ARBA" id="ARBA00023015"/>
    </source>
</evidence>
<dbReference type="PRINTS" id="PR00400">
    <property type="entry name" value="TETREPRESSOR"/>
</dbReference>
<dbReference type="GO" id="GO:0045892">
    <property type="term" value="P:negative regulation of DNA-templated transcription"/>
    <property type="evidence" value="ECO:0007669"/>
    <property type="project" value="InterPro"/>
</dbReference>
<keyword evidence="7" id="KW-1185">Reference proteome</keyword>
<dbReference type="Gene3D" id="1.10.357.10">
    <property type="entry name" value="Tetracycline Repressor, domain 2"/>
    <property type="match status" value="1"/>
</dbReference>
<dbReference type="GO" id="GO:0003700">
    <property type="term" value="F:DNA-binding transcription factor activity"/>
    <property type="evidence" value="ECO:0007669"/>
    <property type="project" value="TreeGrafter"/>
</dbReference>
<dbReference type="InterPro" id="IPR036271">
    <property type="entry name" value="Tet_transcr_reg_TetR-rel_C_sf"/>
</dbReference>
<dbReference type="InterPro" id="IPR004111">
    <property type="entry name" value="Repressor_TetR_C"/>
</dbReference>
<protein>
    <submittedName>
        <fullName evidence="6">TetR family transcriptional regulator</fullName>
    </submittedName>
</protein>
<keyword evidence="4" id="KW-0804">Transcription</keyword>
<evidence type="ECO:0000259" key="5">
    <source>
        <dbReference type="Pfam" id="PF02909"/>
    </source>
</evidence>
<name>A0A3N0E094_9ACTN</name>
<dbReference type="Proteomes" id="UP000277094">
    <property type="component" value="Unassembled WGS sequence"/>
</dbReference>
<comment type="caution">
    <text evidence="6">The sequence shown here is derived from an EMBL/GenBank/DDBJ whole genome shotgun (WGS) entry which is preliminary data.</text>
</comment>
<evidence type="ECO:0000313" key="7">
    <source>
        <dbReference type="Proteomes" id="UP000277094"/>
    </source>
</evidence>
<dbReference type="InterPro" id="IPR003012">
    <property type="entry name" value="Tet_transcr_reg_TetR"/>
</dbReference>
<dbReference type="SUPFAM" id="SSF46689">
    <property type="entry name" value="Homeodomain-like"/>
    <property type="match status" value="1"/>
</dbReference>
<dbReference type="GO" id="GO:0000976">
    <property type="term" value="F:transcription cis-regulatory region binding"/>
    <property type="evidence" value="ECO:0007669"/>
    <property type="project" value="TreeGrafter"/>
</dbReference>
<dbReference type="PANTHER" id="PTHR30055">
    <property type="entry name" value="HTH-TYPE TRANSCRIPTIONAL REGULATOR RUTR"/>
    <property type="match status" value="1"/>
</dbReference>
<keyword evidence="3" id="KW-0238">DNA-binding</keyword>